<evidence type="ECO:0000313" key="2">
    <source>
        <dbReference type="EMBL" id="CAF4653618.1"/>
    </source>
</evidence>
<evidence type="ECO:0000256" key="1">
    <source>
        <dbReference type="SAM" id="MobiDB-lite"/>
    </source>
</evidence>
<comment type="caution">
    <text evidence="2">The sequence shown here is derived from an EMBL/GenBank/DDBJ whole genome shotgun (WGS) entry which is preliminary data.</text>
</comment>
<dbReference type="AlphaFoldDB" id="A0A8S2ZM95"/>
<protein>
    <submittedName>
        <fullName evidence="2">Uncharacterized protein</fullName>
    </submittedName>
</protein>
<evidence type="ECO:0000313" key="3">
    <source>
        <dbReference type="Proteomes" id="UP000681967"/>
    </source>
</evidence>
<sequence length="68" mass="8653">MTSLYCQCMESRRVQPAPPRHLLHQQHQQQPRRQRQQQRPQQRPQQRRRQRVLQQLLRQQQQLRRPRQ</sequence>
<accession>A0A8S2ZM95</accession>
<dbReference type="Proteomes" id="UP000681967">
    <property type="component" value="Unassembled WGS sequence"/>
</dbReference>
<dbReference type="EMBL" id="CAJOBH010109363">
    <property type="protein sequence ID" value="CAF4653618.1"/>
    <property type="molecule type" value="Genomic_DNA"/>
</dbReference>
<feature type="region of interest" description="Disordered" evidence="1">
    <location>
        <begin position="12"/>
        <end position="52"/>
    </location>
</feature>
<gene>
    <name evidence="2" type="ORF">BYL167_LOCUS42283</name>
</gene>
<proteinExistence type="predicted"/>
<reference evidence="2" key="1">
    <citation type="submission" date="2021-02" db="EMBL/GenBank/DDBJ databases">
        <authorList>
            <person name="Nowell W R."/>
        </authorList>
    </citation>
    <scope>NUCLEOTIDE SEQUENCE</scope>
</reference>
<organism evidence="2 3">
    <name type="scientific">Rotaria magnacalcarata</name>
    <dbReference type="NCBI Taxonomy" id="392030"/>
    <lineage>
        <taxon>Eukaryota</taxon>
        <taxon>Metazoa</taxon>
        <taxon>Spiralia</taxon>
        <taxon>Gnathifera</taxon>
        <taxon>Rotifera</taxon>
        <taxon>Eurotatoria</taxon>
        <taxon>Bdelloidea</taxon>
        <taxon>Philodinida</taxon>
        <taxon>Philodinidae</taxon>
        <taxon>Rotaria</taxon>
    </lineage>
</organism>
<name>A0A8S2ZM95_9BILA</name>